<sequence length="151" mass="16532">MMERLNQLSQRERLLLLGLSGLLIVLALIYLVILPVLNFEDTAKSRYSDAVRLEALAQDIEAPDARPSEDRGLRSVVTSYADRNAVPYTRVTQTPSGDVQIDLGDTSHRAVFSWLRALEDSEGVVVTAAYLAPGEGSGTVSGRFTLQRAAR</sequence>
<comment type="subcellular location">
    <subcellularLocation>
        <location evidence="1">Cell inner membrane</location>
        <topology evidence="1">Single-pass membrane protein</topology>
    </subcellularLocation>
</comment>
<evidence type="ECO:0000256" key="1">
    <source>
        <dbReference type="ARBA" id="ARBA00004377"/>
    </source>
</evidence>
<dbReference type="EMBL" id="JANIBC010000003">
    <property type="protein sequence ID" value="MCQ8185063.1"/>
    <property type="molecule type" value="Genomic_DNA"/>
</dbReference>
<evidence type="ECO:0000313" key="11">
    <source>
        <dbReference type="EMBL" id="MCQ8185063.1"/>
    </source>
</evidence>
<dbReference type="InterPro" id="IPR007690">
    <property type="entry name" value="T2SS_GspM"/>
</dbReference>
<keyword evidence="9 10" id="KW-0472">Membrane</keyword>
<evidence type="ECO:0000313" key="12">
    <source>
        <dbReference type="Proteomes" id="UP001142610"/>
    </source>
</evidence>
<dbReference type="RefSeq" id="WP_256618924.1">
    <property type="nucleotide sequence ID" value="NZ_JANIBC010000003.1"/>
</dbReference>
<evidence type="ECO:0000256" key="8">
    <source>
        <dbReference type="ARBA" id="ARBA00022989"/>
    </source>
</evidence>
<reference evidence="11" key="1">
    <citation type="submission" date="2022-07" db="EMBL/GenBank/DDBJ databases">
        <title>Parvularcula maris sp. nov., an algicidal bacterium isolated from seawater.</title>
        <authorList>
            <person name="Li F."/>
        </authorList>
    </citation>
    <scope>NUCLEOTIDE SEQUENCE</scope>
    <source>
        <strain evidence="11">BGMRC 0090</strain>
    </source>
</reference>
<evidence type="ECO:0000256" key="10">
    <source>
        <dbReference type="SAM" id="Phobius"/>
    </source>
</evidence>
<keyword evidence="8 10" id="KW-1133">Transmembrane helix</keyword>
<dbReference type="AlphaFoldDB" id="A0A9X2L8I6"/>
<dbReference type="InterPro" id="IPR023229">
    <property type="entry name" value="T2SS_M_periplasmic_sf"/>
</dbReference>
<proteinExistence type="inferred from homology"/>
<keyword evidence="3" id="KW-0813">Transport</keyword>
<evidence type="ECO:0000256" key="7">
    <source>
        <dbReference type="ARBA" id="ARBA00022927"/>
    </source>
</evidence>
<feature type="transmembrane region" description="Helical" evidence="10">
    <location>
        <begin position="14"/>
        <end position="37"/>
    </location>
</feature>
<keyword evidence="7" id="KW-0653">Protein transport</keyword>
<evidence type="ECO:0000256" key="2">
    <source>
        <dbReference type="ARBA" id="ARBA00010637"/>
    </source>
</evidence>
<dbReference type="Pfam" id="PF04612">
    <property type="entry name" value="T2SSM"/>
    <property type="match status" value="1"/>
</dbReference>
<accession>A0A9X2L8I6</accession>
<evidence type="ECO:0000256" key="6">
    <source>
        <dbReference type="ARBA" id="ARBA00022692"/>
    </source>
</evidence>
<dbReference type="Proteomes" id="UP001142610">
    <property type="component" value="Unassembled WGS sequence"/>
</dbReference>
<name>A0A9X2L8I6_9PROT</name>
<keyword evidence="4" id="KW-1003">Cell membrane</keyword>
<evidence type="ECO:0000256" key="9">
    <source>
        <dbReference type="ARBA" id="ARBA00023136"/>
    </source>
</evidence>
<keyword evidence="12" id="KW-1185">Reference proteome</keyword>
<evidence type="ECO:0000256" key="3">
    <source>
        <dbReference type="ARBA" id="ARBA00022448"/>
    </source>
</evidence>
<evidence type="ECO:0000256" key="5">
    <source>
        <dbReference type="ARBA" id="ARBA00022519"/>
    </source>
</evidence>
<evidence type="ECO:0000256" key="4">
    <source>
        <dbReference type="ARBA" id="ARBA00022475"/>
    </source>
</evidence>
<dbReference type="Gene3D" id="3.30.1360.100">
    <property type="entry name" value="General secretion pathway protein M, EpsM"/>
    <property type="match status" value="1"/>
</dbReference>
<organism evidence="11 12">
    <name type="scientific">Parvularcula maris</name>
    <dbReference type="NCBI Taxonomy" id="2965077"/>
    <lineage>
        <taxon>Bacteria</taxon>
        <taxon>Pseudomonadati</taxon>
        <taxon>Pseudomonadota</taxon>
        <taxon>Alphaproteobacteria</taxon>
        <taxon>Parvularculales</taxon>
        <taxon>Parvularculaceae</taxon>
        <taxon>Parvularcula</taxon>
    </lineage>
</organism>
<dbReference type="GO" id="GO:0005886">
    <property type="term" value="C:plasma membrane"/>
    <property type="evidence" value="ECO:0007669"/>
    <property type="project" value="UniProtKB-SubCell"/>
</dbReference>
<dbReference type="SUPFAM" id="SSF103054">
    <property type="entry name" value="General secretion pathway protein M, EpsM"/>
    <property type="match status" value="1"/>
</dbReference>
<keyword evidence="6 10" id="KW-0812">Transmembrane</keyword>
<gene>
    <name evidence="11" type="ORF">NOG11_06625</name>
</gene>
<dbReference type="GO" id="GO:0015627">
    <property type="term" value="C:type II protein secretion system complex"/>
    <property type="evidence" value="ECO:0007669"/>
    <property type="project" value="InterPro"/>
</dbReference>
<comment type="caution">
    <text evidence="11">The sequence shown here is derived from an EMBL/GenBank/DDBJ whole genome shotgun (WGS) entry which is preliminary data.</text>
</comment>
<protein>
    <submittedName>
        <fullName evidence="11">Type II secretion system protein M</fullName>
    </submittedName>
</protein>
<comment type="similarity">
    <text evidence="2">Belongs to the GSP M family.</text>
</comment>
<dbReference type="GO" id="GO:0015628">
    <property type="term" value="P:protein secretion by the type II secretion system"/>
    <property type="evidence" value="ECO:0007669"/>
    <property type="project" value="InterPro"/>
</dbReference>
<keyword evidence="5" id="KW-0997">Cell inner membrane</keyword>